<evidence type="ECO:0000313" key="1">
    <source>
        <dbReference type="EMBL" id="TRY59072.1"/>
    </source>
</evidence>
<evidence type="ECO:0000313" key="2">
    <source>
        <dbReference type="Proteomes" id="UP000316079"/>
    </source>
</evidence>
<proteinExistence type="predicted"/>
<dbReference type="EMBL" id="SRMA01027149">
    <property type="protein sequence ID" value="TRY59072.1"/>
    <property type="molecule type" value="Genomic_DNA"/>
</dbReference>
<accession>A0A553N0X4</accession>
<dbReference type="OrthoDB" id="4033880at2759"/>
<dbReference type="Proteomes" id="UP000316079">
    <property type="component" value="Unassembled WGS sequence"/>
</dbReference>
<dbReference type="AlphaFoldDB" id="A0A553N0X4"/>
<protein>
    <submittedName>
        <fullName evidence="1">Uncharacterized protein</fullName>
    </submittedName>
</protein>
<organism evidence="1 2">
    <name type="scientific">Danionella cerebrum</name>
    <dbReference type="NCBI Taxonomy" id="2873325"/>
    <lineage>
        <taxon>Eukaryota</taxon>
        <taxon>Metazoa</taxon>
        <taxon>Chordata</taxon>
        <taxon>Craniata</taxon>
        <taxon>Vertebrata</taxon>
        <taxon>Euteleostomi</taxon>
        <taxon>Actinopterygii</taxon>
        <taxon>Neopterygii</taxon>
        <taxon>Teleostei</taxon>
        <taxon>Ostariophysi</taxon>
        <taxon>Cypriniformes</taxon>
        <taxon>Danionidae</taxon>
        <taxon>Danioninae</taxon>
        <taxon>Danionella</taxon>
    </lineage>
</organism>
<reference evidence="1 2" key="1">
    <citation type="journal article" date="2019" name="Sci. Data">
        <title>Hybrid genome assembly and annotation of Danionella translucida.</title>
        <authorList>
            <person name="Kadobianskyi M."/>
            <person name="Schulze L."/>
            <person name="Schuelke M."/>
            <person name="Judkewitz B."/>
        </authorList>
    </citation>
    <scope>NUCLEOTIDE SEQUENCE [LARGE SCALE GENOMIC DNA]</scope>
    <source>
        <strain evidence="1 2">Bolton</strain>
    </source>
</reference>
<comment type="caution">
    <text evidence="1">The sequence shown here is derived from an EMBL/GenBank/DDBJ whole genome shotgun (WGS) entry which is preliminary data.</text>
</comment>
<sequence>MNKYLRMKLSELVTPFGLIRPSCPEKDECAQERHAFYKISSYLCLVLPPVISGTGGLEFTRPVRLVWRRPQLALDPHTEPALCASFLGPRHSEKHWDFVPVVIQLPLSLPLMC</sequence>
<name>A0A553N0X4_9TELE</name>
<gene>
    <name evidence="1" type="ORF">DNTS_008391</name>
</gene>
<keyword evidence="2" id="KW-1185">Reference proteome</keyword>